<comment type="caution">
    <text evidence="1">The sequence shown here is derived from an EMBL/GenBank/DDBJ whole genome shotgun (WGS) entry which is preliminary data.</text>
</comment>
<name>A0ABQ9ZYD3_9CRUS</name>
<sequence>MAASISLLVDTWGIVLTLTLWYSTGKASTLRSKTLADLSCKGMLSSTRGADEANAVKLNPPASRDCLTAMLNLIASSSVSKESIRLSE</sequence>
<dbReference type="EMBL" id="JAOYFB010000013">
    <property type="protein sequence ID" value="KAK4017680.1"/>
    <property type="molecule type" value="Genomic_DNA"/>
</dbReference>
<evidence type="ECO:0008006" key="3">
    <source>
        <dbReference type="Google" id="ProtNLM"/>
    </source>
</evidence>
<proteinExistence type="predicted"/>
<evidence type="ECO:0000313" key="2">
    <source>
        <dbReference type="Proteomes" id="UP001234178"/>
    </source>
</evidence>
<gene>
    <name evidence="1" type="ORF">OUZ56_033377</name>
</gene>
<protein>
    <recommendedName>
        <fullName evidence="3">Secreted protein</fullName>
    </recommendedName>
</protein>
<evidence type="ECO:0000313" key="1">
    <source>
        <dbReference type="EMBL" id="KAK4017680.1"/>
    </source>
</evidence>
<accession>A0ABQ9ZYD3</accession>
<reference evidence="1 2" key="1">
    <citation type="journal article" date="2023" name="Nucleic Acids Res.">
        <title>The hologenome of Daphnia magna reveals possible DNA methylation and microbiome-mediated evolution of the host genome.</title>
        <authorList>
            <person name="Chaturvedi A."/>
            <person name="Li X."/>
            <person name="Dhandapani V."/>
            <person name="Marshall H."/>
            <person name="Kissane S."/>
            <person name="Cuenca-Cambronero M."/>
            <person name="Asole G."/>
            <person name="Calvet F."/>
            <person name="Ruiz-Romero M."/>
            <person name="Marangio P."/>
            <person name="Guigo R."/>
            <person name="Rago D."/>
            <person name="Mirbahai L."/>
            <person name="Eastwood N."/>
            <person name="Colbourne J.K."/>
            <person name="Zhou J."/>
            <person name="Mallon E."/>
            <person name="Orsini L."/>
        </authorList>
    </citation>
    <scope>NUCLEOTIDE SEQUENCE [LARGE SCALE GENOMIC DNA]</scope>
    <source>
        <strain evidence="1">LRV0_1</strain>
    </source>
</reference>
<dbReference type="Proteomes" id="UP001234178">
    <property type="component" value="Unassembled WGS sequence"/>
</dbReference>
<keyword evidence="2" id="KW-1185">Reference proteome</keyword>
<organism evidence="1 2">
    <name type="scientific">Daphnia magna</name>
    <dbReference type="NCBI Taxonomy" id="35525"/>
    <lineage>
        <taxon>Eukaryota</taxon>
        <taxon>Metazoa</taxon>
        <taxon>Ecdysozoa</taxon>
        <taxon>Arthropoda</taxon>
        <taxon>Crustacea</taxon>
        <taxon>Branchiopoda</taxon>
        <taxon>Diplostraca</taxon>
        <taxon>Cladocera</taxon>
        <taxon>Anomopoda</taxon>
        <taxon>Daphniidae</taxon>
        <taxon>Daphnia</taxon>
    </lineage>
</organism>